<evidence type="ECO:0000313" key="1">
    <source>
        <dbReference type="EMBL" id="PSB21515.1"/>
    </source>
</evidence>
<name>A0A2T1DM22_9CYAN</name>
<dbReference type="PANTHER" id="PTHR34129">
    <property type="entry name" value="BLR1139 PROTEIN"/>
    <property type="match status" value="1"/>
</dbReference>
<dbReference type="InterPro" id="IPR009297">
    <property type="entry name" value="DUF952"/>
</dbReference>
<accession>A0A2T1DM22</accession>
<evidence type="ECO:0000313" key="2">
    <source>
        <dbReference type="Proteomes" id="UP000238634"/>
    </source>
</evidence>
<dbReference type="Gene3D" id="3.20.170.20">
    <property type="entry name" value="Protein of unknown function DUF952"/>
    <property type="match status" value="1"/>
</dbReference>
<dbReference type="SUPFAM" id="SSF56399">
    <property type="entry name" value="ADP-ribosylation"/>
    <property type="match status" value="1"/>
</dbReference>
<protein>
    <submittedName>
        <fullName evidence="1">DUF952 domain-containing protein</fullName>
    </submittedName>
</protein>
<dbReference type="Proteomes" id="UP000238634">
    <property type="component" value="Unassembled WGS sequence"/>
</dbReference>
<dbReference type="OrthoDB" id="5638018at2"/>
<reference evidence="1 2" key="2">
    <citation type="submission" date="2018-03" db="EMBL/GenBank/DDBJ databases">
        <title>The ancient ancestry and fast evolution of plastids.</title>
        <authorList>
            <person name="Moore K.R."/>
            <person name="Magnabosco C."/>
            <person name="Momper L."/>
            <person name="Gold D.A."/>
            <person name="Bosak T."/>
            <person name="Fournier G.P."/>
        </authorList>
    </citation>
    <scope>NUCLEOTIDE SEQUENCE [LARGE SCALE GENOMIC DNA]</scope>
    <source>
        <strain evidence="1 2">ULC007</strain>
    </source>
</reference>
<gene>
    <name evidence="1" type="ORF">C7B65_02690</name>
</gene>
<dbReference type="STRING" id="1920490.GCA_001895925_01518"/>
<keyword evidence="2" id="KW-1185">Reference proteome</keyword>
<proteinExistence type="predicted"/>
<dbReference type="RefSeq" id="WP_073069365.1">
    <property type="nucleotide sequence ID" value="NZ_MPPI01000002.1"/>
</dbReference>
<reference evidence="1 2" key="1">
    <citation type="submission" date="2018-02" db="EMBL/GenBank/DDBJ databases">
        <authorList>
            <person name="Cohen D.B."/>
            <person name="Kent A.D."/>
        </authorList>
    </citation>
    <scope>NUCLEOTIDE SEQUENCE [LARGE SCALE GENOMIC DNA]</scope>
    <source>
        <strain evidence="1 2">ULC007</strain>
    </source>
</reference>
<organism evidence="1 2">
    <name type="scientific">Phormidesmis priestleyi ULC007</name>
    <dbReference type="NCBI Taxonomy" id="1920490"/>
    <lineage>
        <taxon>Bacteria</taxon>
        <taxon>Bacillati</taxon>
        <taxon>Cyanobacteriota</taxon>
        <taxon>Cyanophyceae</taxon>
        <taxon>Leptolyngbyales</taxon>
        <taxon>Leptolyngbyaceae</taxon>
        <taxon>Phormidesmis</taxon>
    </lineage>
</organism>
<dbReference type="EMBL" id="PVWG01000002">
    <property type="protein sequence ID" value="PSB21515.1"/>
    <property type="molecule type" value="Genomic_DNA"/>
</dbReference>
<dbReference type="Pfam" id="PF06108">
    <property type="entry name" value="DUF952"/>
    <property type="match status" value="1"/>
</dbReference>
<dbReference type="PANTHER" id="PTHR34129:SF1">
    <property type="entry name" value="DUF952 DOMAIN-CONTAINING PROTEIN"/>
    <property type="match status" value="1"/>
</dbReference>
<dbReference type="AlphaFoldDB" id="A0A2T1DM22"/>
<comment type="caution">
    <text evidence="1">The sequence shown here is derived from an EMBL/GenBank/DDBJ whole genome shotgun (WGS) entry which is preliminary data.</text>
</comment>
<sequence length="113" mass="13031">MSLIFHITHKDQWQQAQQQGFYRCDSLESEGFIHCSRREQVVWVADSFYRAQPSLVLLCIDAARVQAEIKYETIENGEQFPHLYGVLNLDAVVDILNFAPGKNGLFELPEMKV</sequence>